<sequence length="93" mass="10252">MLGDNRHEKLGFARKQAIEGLLGNSASRRDEVHDRAAIAELMKCRAGLGNDLCALCVVTRRLRTTARAASGGLIRVSSSRLRPRFHLNLKKAK</sequence>
<name>A0A7W7EK07_9HYPH</name>
<dbReference type="AlphaFoldDB" id="A0A7W7EK07"/>
<dbReference type="Proteomes" id="UP000543836">
    <property type="component" value="Unassembled WGS sequence"/>
</dbReference>
<reference evidence="1 2" key="1">
    <citation type="submission" date="2020-08" db="EMBL/GenBank/DDBJ databases">
        <title>Genomic Encyclopedia of Type Strains, Phase IV (KMG-V): Genome sequencing to study the core and pangenomes of soil and plant-associated prokaryotes.</title>
        <authorList>
            <person name="Whitman W."/>
        </authorList>
    </citation>
    <scope>NUCLEOTIDE SEQUENCE [LARGE SCALE GENOMIC DNA]</scope>
    <source>
        <strain evidence="1 2">SEMIA 492</strain>
    </source>
</reference>
<accession>A0A7W7EK07</accession>
<comment type="caution">
    <text evidence="1">The sequence shown here is derived from an EMBL/GenBank/DDBJ whole genome shotgun (WGS) entry which is preliminary data.</text>
</comment>
<dbReference type="EMBL" id="JACIIG010000004">
    <property type="protein sequence ID" value="MBB4567989.1"/>
    <property type="molecule type" value="Genomic_DNA"/>
</dbReference>
<organism evidence="1 2">
    <name type="scientific">Rhizobium leucaenae</name>
    <dbReference type="NCBI Taxonomy" id="29450"/>
    <lineage>
        <taxon>Bacteria</taxon>
        <taxon>Pseudomonadati</taxon>
        <taxon>Pseudomonadota</taxon>
        <taxon>Alphaproteobacteria</taxon>
        <taxon>Hyphomicrobiales</taxon>
        <taxon>Rhizobiaceae</taxon>
        <taxon>Rhizobium/Agrobacterium group</taxon>
        <taxon>Rhizobium</taxon>
    </lineage>
</organism>
<evidence type="ECO:0000313" key="1">
    <source>
        <dbReference type="EMBL" id="MBB4567989.1"/>
    </source>
</evidence>
<proteinExistence type="predicted"/>
<gene>
    <name evidence="1" type="ORF">GGE60_002100</name>
</gene>
<keyword evidence="2" id="KW-1185">Reference proteome</keyword>
<evidence type="ECO:0000313" key="2">
    <source>
        <dbReference type="Proteomes" id="UP000543836"/>
    </source>
</evidence>
<protein>
    <submittedName>
        <fullName evidence="1">Uncharacterized protein</fullName>
    </submittedName>
</protein>